<keyword evidence="1" id="KW-0812">Transmembrane</keyword>
<comment type="caution">
    <text evidence="2">The sequence shown here is derived from an EMBL/GenBank/DDBJ whole genome shotgun (WGS) entry which is preliminary data.</text>
</comment>
<evidence type="ECO:0000313" key="3">
    <source>
        <dbReference type="Proteomes" id="UP000243820"/>
    </source>
</evidence>
<dbReference type="RefSeq" id="WP_095642482.1">
    <property type="nucleotide sequence ID" value="NZ_LMVO01000044.1"/>
</dbReference>
<name>A0AAX0Q622_9EURY</name>
<sequence>MVIRYKKKTPGQIRFIMVVFLIAAVIMILVGALSGLLFGANYIVDQSLSDPDVLVNPSLAGNDIVVTIYEGRRISELEQISVEIEGYAPVVMNVQKGASEVVFTGIAVQITETRTVGVRGIFTDGTVKLLKIVELKFT</sequence>
<proteinExistence type="predicted"/>
<accession>A0AAX0Q622</accession>
<organism evidence="2 3">
    <name type="scientific">Methanocorpusculum parvum</name>
    <dbReference type="NCBI Taxonomy" id="2193"/>
    <lineage>
        <taxon>Archaea</taxon>
        <taxon>Methanobacteriati</taxon>
        <taxon>Methanobacteriota</taxon>
        <taxon>Stenosarchaea group</taxon>
        <taxon>Methanomicrobia</taxon>
        <taxon>Methanomicrobiales</taxon>
        <taxon>Methanocorpusculaceae</taxon>
        <taxon>Methanocorpusculum</taxon>
    </lineage>
</organism>
<keyword evidence="1" id="KW-0472">Membrane</keyword>
<protein>
    <submittedName>
        <fullName evidence="2">Uncharacterized protein</fullName>
    </submittedName>
</protein>
<evidence type="ECO:0000256" key="1">
    <source>
        <dbReference type="SAM" id="Phobius"/>
    </source>
</evidence>
<dbReference type="AlphaFoldDB" id="A0AAX0Q622"/>
<reference evidence="2 3" key="1">
    <citation type="journal article" date="2017" name="BMC Genomics">
        <title>Genomic analysis of methanogenic archaea reveals a shift towards energy conservation.</title>
        <authorList>
            <person name="Gilmore S.P."/>
            <person name="Henske J.K."/>
            <person name="Sexton J.A."/>
            <person name="Solomon K.V."/>
            <person name="Seppala S."/>
            <person name="Yoo J.I."/>
            <person name="Huyett L.M."/>
            <person name="Pressman A."/>
            <person name="Cogan J.Z."/>
            <person name="Kivenson V."/>
            <person name="Peng X."/>
            <person name="Tan Y."/>
            <person name="Valentine D.L."/>
            <person name="O'Malley M.A."/>
        </authorList>
    </citation>
    <scope>NUCLEOTIDE SEQUENCE [LARGE SCALE GENOMIC DNA]</scope>
    <source>
        <strain evidence="2 3">XII</strain>
    </source>
</reference>
<evidence type="ECO:0000313" key="2">
    <source>
        <dbReference type="EMBL" id="PAV08696.1"/>
    </source>
</evidence>
<gene>
    <name evidence="2" type="ORF">ASJ83_00605</name>
</gene>
<dbReference type="Proteomes" id="UP000243820">
    <property type="component" value="Unassembled WGS sequence"/>
</dbReference>
<keyword evidence="3" id="KW-1185">Reference proteome</keyword>
<feature type="transmembrane region" description="Helical" evidence="1">
    <location>
        <begin position="12"/>
        <end position="38"/>
    </location>
</feature>
<keyword evidence="1" id="KW-1133">Transmembrane helix</keyword>
<dbReference type="EMBL" id="LMVO01000044">
    <property type="protein sequence ID" value="PAV08696.1"/>
    <property type="molecule type" value="Genomic_DNA"/>
</dbReference>